<keyword evidence="2" id="KW-1185">Reference proteome</keyword>
<gene>
    <name evidence="1" type="ORF">SPELUC_LOCUS1335</name>
</gene>
<dbReference type="Proteomes" id="UP000789366">
    <property type="component" value="Unassembled WGS sequence"/>
</dbReference>
<protein>
    <submittedName>
        <fullName evidence="1">1081_t:CDS:1</fullName>
    </submittedName>
</protein>
<accession>A0ACA9KAY6</accession>
<organism evidence="1 2">
    <name type="scientific">Cetraspora pellucida</name>
    <dbReference type="NCBI Taxonomy" id="1433469"/>
    <lineage>
        <taxon>Eukaryota</taxon>
        <taxon>Fungi</taxon>
        <taxon>Fungi incertae sedis</taxon>
        <taxon>Mucoromycota</taxon>
        <taxon>Glomeromycotina</taxon>
        <taxon>Glomeromycetes</taxon>
        <taxon>Diversisporales</taxon>
        <taxon>Gigasporaceae</taxon>
        <taxon>Cetraspora</taxon>
    </lineage>
</organism>
<comment type="caution">
    <text evidence="1">The sequence shown here is derived from an EMBL/GenBank/DDBJ whole genome shotgun (WGS) entry which is preliminary data.</text>
</comment>
<evidence type="ECO:0000313" key="1">
    <source>
        <dbReference type="EMBL" id="CAG8462755.1"/>
    </source>
</evidence>
<proteinExistence type="predicted"/>
<dbReference type="EMBL" id="CAJVPW010000691">
    <property type="protein sequence ID" value="CAG8462755.1"/>
    <property type="molecule type" value="Genomic_DNA"/>
</dbReference>
<name>A0ACA9KAY6_9GLOM</name>
<evidence type="ECO:0000313" key="2">
    <source>
        <dbReference type="Proteomes" id="UP000789366"/>
    </source>
</evidence>
<reference evidence="1" key="1">
    <citation type="submission" date="2021-06" db="EMBL/GenBank/DDBJ databases">
        <authorList>
            <person name="Kallberg Y."/>
            <person name="Tangrot J."/>
            <person name="Rosling A."/>
        </authorList>
    </citation>
    <scope>NUCLEOTIDE SEQUENCE</scope>
    <source>
        <strain evidence="1">28 12/20/2015</strain>
    </source>
</reference>
<sequence>MPCNMDTIIRIKVIKETAKERSLVVWAIGFYPVKIEDCKIELVLFVLIKKEERDIATQAIFEKNEYFSSLASLIHSSESVVFVVGQMEIIENVLYVFGQDINLVDIRSSRKKREHNIHFNEQVSLTNSARSKLLSVYKNIFKGADSEETSKRVKVEEIDEIIEDEFMEENSNSLNTNNDNDDGLENEVDVEITEEDEVKNKKSNKIKKIQEVADVNDDDSK</sequence>